<dbReference type="PANTHER" id="PTHR33939">
    <property type="entry name" value="PROTEIN CBG22215"/>
    <property type="match status" value="1"/>
</dbReference>
<gene>
    <name evidence="1" type="ORF">AVEN_214214_1</name>
</gene>
<dbReference type="PANTHER" id="PTHR33939:SF1">
    <property type="entry name" value="DUF4371 DOMAIN-CONTAINING PROTEIN"/>
    <property type="match status" value="1"/>
</dbReference>
<evidence type="ECO:0000313" key="1">
    <source>
        <dbReference type="EMBL" id="GBM81458.1"/>
    </source>
</evidence>
<organism evidence="1 2">
    <name type="scientific">Araneus ventricosus</name>
    <name type="common">Orbweaver spider</name>
    <name type="synonym">Epeira ventricosa</name>
    <dbReference type="NCBI Taxonomy" id="182803"/>
    <lineage>
        <taxon>Eukaryota</taxon>
        <taxon>Metazoa</taxon>
        <taxon>Ecdysozoa</taxon>
        <taxon>Arthropoda</taxon>
        <taxon>Chelicerata</taxon>
        <taxon>Arachnida</taxon>
        <taxon>Araneae</taxon>
        <taxon>Araneomorphae</taxon>
        <taxon>Entelegynae</taxon>
        <taxon>Araneoidea</taxon>
        <taxon>Araneidae</taxon>
        <taxon>Araneus</taxon>
    </lineage>
</organism>
<dbReference type="EMBL" id="BGPR01002949">
    <property type="protein sequence ID" value="GBM81458.1"/>
    <property type="molecule type" value="Genomic_DNA"/>
</dbReference>
<accession>A0A4Y2IUA4</accession>
<dbReference type="Proteomes" id="UP000499080">
    <property type="component" value="Unassembled WGS sequence"/>
</dbReference>
<name>A0A4Y2IUA4_ARAVE</name>
<protein>
    <recommendedName>
        <fullName evidence="3">Tc1-like transposase DDE domain-containing protein</fullName>
    </recommendedName>
</protein>
<keyword evidence="2" id="KW-1185">Reference proteome</keyword>
<comment type="caution">
    <text evidence="1">The sequence shown here is derived from an EMBL/GenBank/DDBJ whole genome shotgun (WGS) entry which is preliminary data.</text>
</comment>
<reference evidence="1 2" key="1">
    <citation type="journal article" date="2019" name="Sci. Rep.">
        <title>Orb-weaving spider Araneus ventricosus genome elucidates the spidroin gene catalogue.</title>
        <authorList>
            <person name="Kono N."/>
            <person name="Nakamura H."/>
            <person name="Ohtoshi R."/>
            <person name="Moran D.A.P."/>
            <person name="Shinohara A."/>
            <person name="Yoshida Y."/>
            <person name="Fujiwara M."/>
            <person name="Mori M."/>
            <person name="Tomita M."/>
            <person name="Arakawa K."/>
        </authorList>
    </citation>
    <scope>NUCLEOTIDE SEQUENCE [LARGE SCALE GENOMIC DNA]</scope>
</reference>
<evidence type="ECO:0008006" key="3">
    <source>
        <dbReference type="Google" id="ProtNLM"/>
    </source>
</evidence>
<evidence type="ECO:0000313" key="2">
    <source>
        <dbReference type="Proteomes" id="UP000499080"/>
    </source>
</evidence>
<sequence length="96" mass="11157">MPDLLIKVLFCSHNLYSNLKAVDYHEEMNSKVFKKWFLDLLRGLDEPCVIVVDNASYHSAYGEKVPSTKTKKTDIIAWFLNKNIPHKATKKPDQNY</sequence>
<dbReference type="AlphaFoldDB" id="A0A4Y2IUA4"/>
<dbReference type="OrthoDB" id="10039611at2759"/>
<proteinExistence type="predicted"/>